<feature type="compositionally biased region" description="Basic and acidic residues" evidence="1">
    <location>
        <begin position="24"/>
        <end position="33"/>
    </location>
</feature>
<comment type="caution">
    <text evidence="2">The sequence shown here is derived from an EMBL/GenBank/DDBJ whole genome shotgun (WGS) entry which is preliminary data.</text>
</comment>
<feature type="compositionally biased region" description="Basic and acidic residues" evidence="1">
    <location>
        <begin position="189"/>
        <end position="209"/>
    </location>
</feature>
<feature type="compositionally biased region" description="Polar residues" evidence="1">
    <location>
        <begin position="296"/>
        <end position="305"/>
    </location>
</feature>
<feature type="region of interest" description="Disordered" evidence="1">
    <location>
        <begin position="179"/>
        <end position="209"/>
    </location>
</feature>
<reference evidence="2" key="1">
    <citation type="submission" date="2020-06" db="EMBL/GenBank/DDBJ databases">
        <title>Draft genome of Bugula neritina, a colonial animal packing powerful symbionts and potential medicines.</title>
        <authorList>
            <person name="Rayko M."/>
        </authorList>
    </citation>
    <scope>NUCLEOTIDE SEQUENCE [LARGE SCALE GENOMIC DNA]</scope>
    <source>
        <strain evidence="2">Kwan_BN1</strain>
    </source>
</reference>
<feature type="compositionally biased region" description="Basic and acidic residues" evidence="1">
    <location>
        <begin position="111"/>
        <end position="147"/>
    </location>
</feature>
<sequence>MEVEATCNEFVANAWKKDLCANCQKHESEHGTSRETSAVSQSADIKREQQHKEVVTAPAPSKLQTTPATKLQQVQQQNKGKPATLTAKPQRLVARSESARCKPTPPAKPSRLQERKPVVRAESQRLVKGNPDRTKNIKKRVSPEPNKRGAANQNSVKGGSNTTEAVETSLEAPVLEKLVEGCSNPTEPSETKQRTQSKKMEDEAEFHERQTLQNTLKNLNLETSKSDVENIDSLHKSFLNLQEHEHLHESPFHKLSAKIKHHHNRHLHHHHHGNHNGTQHGFQRSNHHSNHHSSDQTKAQPTHYQNPVVDPSSGKQPDSDSTKERPISVYDNVEANREMKVERTVDTSGYDNAKVTLSPQLNTASPKYDLVAKEMSASHESNQSERIYAEVVDVPDSRTETG</sequence>
<accession>A0A7J7JTR1</accession>
<feature type="compositionally biased region" description="Polar residues" evidence="1">
    <location>
        <begin position="62"/>
        <end position="79"/>
    </location>
</feature>
<dbReference type="AlphaFoldDB" id="A0A7J7JTR1"/>
<evidence type="ECO:0000256" key="1">
    <source>
        <dbReference type="SAM" id="MobiDB-lite"/>
    </source>
</evidence>
<feature type="region of interest" description="Disordered" evidence="1">
    <location>
        <begin position="24"/>
        <end position="165"/>
    </location>
</feature>
<evidence type="ECO:0000313" key="3">
    <source>
        <dbReference type="Proteomes" id="UP000593567"/>
    </source>
</evidence>
<feature type="region of interest" description="Disordered" evidence="1">
    <location>
        <begin position="374"/>
        <end position="402"/>
    </location>
</feature>
<protein>
    <submittedName>
        <fullName evidence="2">Uncharacterized protein</fullName>
    </submittedName>
</protein>
<feature type="compositionally biased region" description="Polar residues" evidence="1">
    <location>
        <begin position="151"/>
        <end position="165"/>
    </location>
</feature>
<feature type="region of interest" description="Disordered" evidence="1">
    <location>
        <begin position="259"/>
        <end position="333"/>
    </location>
</feature>
<dbReference type="EMBL" id="VXIV02001862">
    <property type="protein sequence ID" value="KAF6029031.1"/>
    <property type="molecule type" value="Genomic_DNA"/>
</dbReference>
<evidence type="ECO:0000313" key="2">
    <source>
        <dbReference type="EMBL" id="KAF6029031.1"/>
    </source>
</evidence>
<feature type="compositionally biased region" description="Basic residues" evidence="1">
    <location>
        <begin position="259"/>
        <end position="274"/>
    </location>
</feature>
<proteinExistence type="predicted"/>
<organism evidence="2 3">
    <name type="scientific">Bugula neritina</name>
    <name type="common">Brown bryozoan</name>
    <name type="synonym">Sertularia neritina</name>
    <dbReference type="NCBI Taxonomy" id="10212"/>
    <lineage>
        <taxon>Eukaryota</taxon>
        <taxon>Metazoa</taxon>
        <taxon>Spiralia</taxon>
        <taxon>Lophotrochozoa</taxon>
        <taxon>Bryozoa</taxon>
        <taxon>Gymnolaemata</taxon>
        <taxon>Cheilostomatida</taxon>
        <taxon>Flustrina</taxon>
        <taxon>Buguloidea</taxon>
        <taxon>Bugulidae</taxon>
        <taxon>Bugula</taxon>
    </lineage>
</organism>
<feature type="compositionally biased region" description="Polar residues" evidence="1">
    <location>
        <begin position="34"/>
        <end position="43"/>
    </location>
</feature>
<feature type="compositionally biased region" description="Basic and acidic residues" evidence="1">
    <location>
        <begin position="44"/>
        <end position="54"/>
    </location>
</feature>
<name>A0A7J7JTR1_BUGNE</name>
<dbReference type="Proteomes" id="UP000593567">
    <property type="component" value="Unassembled WGS sequence"/>
</dbReference>
<dbReference type="OrthoDB" id="6096242at2759"/>
<feature type="compositionally biased region" description="Basic and acidic residues" evidence="1">
    <location>
        <begin position="317"/>
        <end position="326"/>
    </location>
</feature>
<gene>
    <name evidence="2" type="ORF">EB796_012662</name>
</gene>
<keyword evidence="3" id="KW-1185">Reference proteome</keyword>